<feature type="compositionally biased region" description="Gly residues" evidence="1">
    <location>
        <begin position="283"/>
        <end position="292"/>
    </location>
</feature>
<evidence type="ECO:0000313" key="2">
    <source>
        <dbReference type="EMBL" id="GIJ51117.1"/>
    </source>
</evidence>
<organism evidence="2 3">
    <name type="scientific">Virgisporangium aliadipatigenens</name>
    <dbReference type="NCBI Taxonomy" id="741659"/>
    <lineage>
        <taxon>Bacteria</taxon>
        <taxon>Bacillati</taxon>
        <taxon>Actinomycetota</taxon>
        <taxon>Actinomycetes</taxon>
        <taxon>Micromonosporales</taxon>
        <taxon>Micromonosporaceae</taxon>
        <taxon>Virgisporangium</taxon>
    </lineage>
</organism>
<name>A0A8J4DWH4_9ACTN</name>
<accession>A0A8J4DWH4</accession>
<feature type="region of interest" description="Disordered" evidence="1">
    <location>
        <begin position="322"/>
        <end position="371"/>
    </location>
</feature>
<dbReference type="Proteomes" id="UP000619260">
    <property type="component" value="Unassembled WGS sequence"/>
</dbReference>
<reference evidence="2" key="1">
    <citation type="submission" date="2021-01" db="EMBL/GenBank/DDBJ databases">
        <title>Whole genome shotgun sequence of Virgisporangium aliadipatigenens NBRC 105644.</title>
        <authorList>
            <person name="Komaki H."/>
            <person name="Tamura T."/>
        </authorList>
    </citation>
    <scope>NUCLEOTIDE SEQUENCE</scope>
    <source>
        <strain evidence="2">NBRC 105644</strain>
    </source>
</reference>
<feature type="compositionally biased region" description="Acidic residues" evidence="1">
    <location>
        <begin position="186"/>
        <end position="224"/>
    </location>
</feature>
<dbReference type="RefSeq" id="WP_203904528.1">
    <property type="nucleotide sequence ID" value="NZ_BOPF01000044.1"/>
</dbReference>
<protein>
    <submittedName>
        <fullName evidence="2">Uncharacterized protein</fullName>
    </submittedName>
</protein>
<evidence type="ECO:0000313" key="3">
    <source>
        <dbReference type="Proteomes" id="UP000619260"/>
    </source>
</evidence>
<comment type="caution">
    <text evidence="2">The sequence shown here is derived from an EMBL/GenBank/DDBJ whole genome shotgun (WGS) entry which is preliminary data.</text>
</comment>
<dbReference type="AlphaFoldDB" id="A0A8J4DWH4"/>
<feature type="compositionally biased region" description="Low complexity" evidence="1">
    <location>
        <begin position="246"/>
        <end position="282"/>
    </location>
</feature>
<dbReference type="EMBL" id="BOPF01000044">
    <property type="protein sequence ID" value="GIJ51117.1"/>
    <property type="molecule type" value="Genomic_DNA"/>
</dbReference>
<sequence length="416" mass="43270">MTLDEVAARLYALPPEEFTAARDESVRAARAAGDRDLAKRIAGLRRPTVGAWLVNLLAHQRPDLITELMGLAAELRAAQRNLRGGDLRELSVRRRQLVGTLARESRALAVAAGRGVRDALPLAEVEGTLTAALADADVAEQVRLGRLVKPIEYHGFGELPRPQLRLVQGGADGPGPDGAPERDGSEPPDGDDGFDPDDGGFEPDGGDDEWADDDGDDGDDDGEPESPAPGRRRAKGGLVVVDAGSRHPAAARSRAPGPAATARTPGLAPAKGPTRATSAPGAGAAGAGGGSRAAGATRAASGREAALAEREAALAAREAALAAREAAEEREAAERQEAADRRRAAKEREAAERAEERRRAAALRRQQQAAHRELLAARTALAEAEAARTAAEQAVRLAKRRVEAALAAVTAVDPDG</sequence>
<gene>
    <name evidence="2" type="ORF">Val02_80030</name>
</gene>
<keyword evidence="3" id="KW-1185">Reference proteome</keyword>
<proteinExistence type="predicted"/>
<feature type="compositionally biased region" description="Basic and acidic residues" evidence="1">
    <location>
        <begin position="325"/>
        <end position="359"/>
    </location>
</feature>
<feature type="region of interest" description="Disordered" evidence="1">
    <location>
        <begin position="162"/>
        <end position="305"/>
    </location>
</feature>
<feature type="compositionally biased region" description="Low complexity" evidence="1">
    <location>
        <begin position="293"/>
        <end position="305"/>
    </location>
</feature>
<evidence type="ECO:0000256" key="1">
    <source>
        <dbReference type="SAM" id="MobiDB-lite"/>
    </source>
</evidence>